<gene>
    <name evidence="1" type="ORF">YALI1_A14510g</name>
</gene>
<evidence type="ECO:0000313" key="2">
    <source>
        <dbReference type="Proteomes" id="UP000182444"/>
    </source>
</evidence>
<protein>
    <submittedName>
        <fullName evidence="1">Uncharacterized protein</fullName>
    </submittedName>
</protein>
<reference evidence="1 2" key="1">
    <citation type="journal article" date="2016" name="PLoS ONE">
        <title>Sequence Assembly of Yarrowia lipolytica Strain W29/CLIB89 Shows Transposable Element Diversity.</title>
        <authorList>
            <person name="Magnan C."/>
            <person name="Yu J."/>
            <person name="Chang I."/>
            <person name="Jahn E."/>
            <person name="Kanomata Y."/>
            <person name="Wu J."/>
            <person name="Zeller M."/>
            <person name="Oakes M."/>
            <person name="Baldi P."/>
            <person name="Sandmeyer S."/>
        </authorList>
    </citation>
    <scope>NUCLEOTIDE SEQUENCE [LARGE SCALE GENOMIC DNA]</scope>
    <source>
        <strain evidence="2">CLIB89(W29)</strain>
    </source>
</reference>
<name>A0A1D8N4T1_YARLL</name>
<accession>A0A1D8N4T1</accession>
<proteinExistence type="predicted"/>
<organism evidence="1 2">
    <name type="scientific">Yarrowia lipolytica</name>
    <name type="common">Candida lipolytica</name>
    <dbReference type="NCBI Taxonomy" id="4952"/>
    <lineage>
        <taxon>Eukaryota</taxon>
        <taxon>Fungi</taxon>
        <taxon>Dikarya</taxon>
        <taxon>Ascomycota</taxon>
        <taxon>Saccharomycotina</taxon>
        <taxon>Dipodascomycetes</taxon>
        <taxon>Dipodascales</taxon>
        <taxon>Dipodascales incertae sedis</taxon>
        <taxon>Yarrowia</taxon>
    </lineage>
</organism>
<dbReference type="GeneID" id="94582450"/>
<dbReference type="RefSeq" id="XP_068137890.1">
    <property type="nucleotide sequence ID" value="XM_068281789.1"/>
</dbReference>
<sequence length="153" mass="17451">MPCSFSFAGLRGPLCLYLSDVFSCFLYGYCQAFHDKLLAQCQGQLLDEQKSEFGQIWRLDIIRQVCGWWRWLICWASSLEYGMYKSIQVGAFAVSESSGGFTTRRRHHTPSYSTCRNGLQPSFDLLFSGAISNRDIISVLLASHTVLYSIEYE</sequence>
<dbReference type="VEuPathDB" id="FungiDB:YALI1_A14510g"/>
<dbReference type="EMBL" id="CP017553">
    <property type="protein sequence ID" value="AOW00647.1"/>
    <property type="molecule type" value="Genomic_DNA"/>
</dbReference>
<evidence type="ECO:0000313" key="1">
    <source>
        <dbReference type="EMBL" id="AOW00647.1"/>
    </source>
</evidence>
<dbReference type="Proteomes" id="UP000182444">
    <property type="component" value="Chromosome 1A"/>
</dbReference>
<dbReference type="AlphaFoldDB" id="A0A1D8N4T1"/>